<reference evidence="3" key="1">
    <citation type="journal article" date="2019" name="Int. J. Syst. Evol. Microbiol.">
        <title>The Global Catalogue of Microorganisms (GCM) 10K type strain sequencing project: providing services to taxonomists for standard genome sequencing and annotation.</title>
        <authorList>
            <consortium name="The Broad Institute Genomics Platform"/>
            <consortium name="The Broad Institute Genome Sequencing Center for Infectious Disease"/>
            <person name="Wu L."/>
            <person name="Ma J."/>
        </authorList>
    </citation>
    <scope>NUCLEOTIDE SEQUENCE [LARGE SCALE GENOMIC DNA]</scope>
    <source>
        <strain evidence="3">JCM 4866</strain>
    </source>
</reference>
<dbReference type="Proteomes" id="UP000617743">
    <property type="component" value="Unassembled WGS sequence"/>
</dbReference>
<evidence type="ECO:0000256" key="1">
    <source>
        <dbReference type="SAM" id="MobiDB-lite"/>
    </source>
</evidence>
<feature type="region of interest" description="Disordered" evidence="1">
    <location>
        <begin position="1"/>
        <end position="43"/>
    </location>
</feature>
<accession>A0ABQ2WYW3</accession>
<keyword evidence="3" id="KW-1185">Reference proteome</keyword>
<evidence type="ECO:0000313" key="3">
    <source>
        <dbReference type="Proteomes" id="UP000617743"/>
    </source>
</evidence>
<sequence>MTGQDAANERAEGDWPDVEEEVSEETSEEESGSVRPDPGAPTDLEKNLIRKLASYEIDFKQIQNSRLIFQPNPKWDGSTSDETHLPRDRAAELLEQLNHKPRVSTRWAGIVLEDQGYIEVLLRPNTQFMIRDQLVRSFTRLVADDFDTCRKHSESNQRAFPTLALPRVGGNIEQFRLHLVDERCCMELSSPSPVCHVLANEGFTVRPRYLASLKIEFGREMTVPEIEDEAEPIINSLIYELDVRNNIKARVARWPSKSDRRPFRRARPNRVVRFPQTKIDPEVSVLFGFAGSASGNPPLSFLSYYQVLENFFPLATRRSAIRKLELELSDPRFDRRDDKYLMRLLTVGENAAAVSESMQLRTLLEEFVRGGSLVDFFTESDWGKHFTKNGPIHGIIESINTENRTKPLPHQVADRVYRIRNRIVHAKDDPKFESVPALLPQSEEAEALWPDIELVRFLAFEVILSAQARSK</sequence>
<comment type="caution">
    <text evidence="2">The sequence shown here is derived from an EMBL/GenBank/DDBJ whole genome shotgun (WGS) entry which is preliminary data.</text>
</comment>
<dbReference type="EMBL" id="BMWC01000001">
    <property type="protein sequence ID" value="GGW85605.1"/>
    <property type="molecule type" value="Genomic_DNA"/>
</dbReference>
<evidence type="ECO:0008006" key="4">
    <source>
        <dbReference type="Google" id="ProtNLM"/>
    </source>
</evidence>
<dbReference type="RefSeq" id="WP_190049141.1">
    <property type="nucleotide sequence ID" value="NZ_BMWC01000001.1"/>
</dbReference>
<name>A0ABQ2WYW3_9ACTN</name>
<evidence type="ECO:0000313" key="2">
    <source>
        <dbReference type="EMBL" id="GGW85605.1"/>
    </source>
</evidence>
<feature type="compositionally biased region" description="Acidic residues" evidence="1">
    <location>
        <begin position="14"/>
        <end position="31"/>
    </location>
</feature>
<organism evidence="2 3">
    <name type="scientific">Streptomyces lomondensis</name>
    <dbReference type="NCBI Taxonomy" id="68229"/>
    <lineage>
        <taxon>Bacteria</taxon>
        <taxon>Bacillati</taxon>
        <taxon>Actinomycetota</taxon>
        <taxon>Actinomycetes</taxon>
        <taxon>Kitasatosporales</taxon>
        <taxon>Streptomycetaceae</taxon>
        <taxon>Streptomyces</taxon>
    </lineage>
</organism>
<gene>
    <name evidence="2" type="ORF">GCM10010383_13400</name>
</gene>
<protein>
    <recommendedName>
        <fullName evidence="4">Apea-like HEPN domain-containing protein</fullName>
    </recommendedName>
</protein>
<proteinExistence type="predicted"/>